<evidence type="ECO:0000313" key="1">
    <source>
        <dbReference type="EMBL" id="KAK7824902.1"/>
    </source>
</evidence>
<organism evidence="1 2">
    <name type="scientific">Myodes glareolus</name>
    <name type="common">Bank vole</name>
    <name type="synonym">Clethrionomys glareolus</name>
    <dbReference type="NCBI Taxonomy" id="447135"/>
    <lineage>
        <taxon>Eukaryota</taxon>
        <taxon>Metazoa</taxon>
        <taxon>Chordata</taxon>
        <taxon>Craniata</taxon>
        <taxon>Vertebrata</taxon>
        <taxon>Euteleostomi</taxon>
        <taxon>Mammalia</taxon>
        <taxon>Eutheria</taxon>
        <taxon>Euarchontoglires</taxon>
        <taxon>Glires</taxon>
        <taxon>Rodentia</taxon>
        <taxon>Myomorpha</taxon>
        <taxon>Muroidea</taxon>
        <taxon>Cricetidae</taxon>
        <taxon>Arvicolinae</taxon>
        <taxon>Myodes</taxon>
    </lineage>
</organism>
<accession>A0AAW0JE31</accession>
<dbReference type="Proteomes" id="UP001488838">
    <property type="component" value="Unassembled WGS sequence"/>
</dbReference>
<comment type="caution">
    <text evidence="1">The sequence shown here is derived from an EMBL/GenBank/DDBJ whole genome shotgun (WGS) entry which is preliminary data.</text>
</comment>
<sequence>MEPVQISVLLRQSSNSEQKVDLDVPGSGQSFANDHLRTFGKDLPISIAEMNARFPCSSLIYTQNHQLPLRRFKRDRKDAVISQKTFGTACAAHCSPVNLISVYRVVVTRIGFNVEQLEATEKASRAPGRMFTTRQDQSSGAEARIGLAADNCPPWSLRFSVRIHKVKAGYINQEKENAAHKIQHANGLDQHQYGDRISIVEVVVIPDPKMEEPQTLTALPV</sequence>
<keyword evidence="2" id="KW-1185">Reference proteome</keyword>
<proteinExistence type="predicted"/>
<evidence type="ECO:0000313" key="2">
    <source>
        <dbReference type="Proteomes" id="UP001488838"/>
    </source>
</evidence>
<gene>
    <name evidence="1" type="ORF">U0070_014108</name>
</gene>
<name>A0AAW0JE31_MYOGA</name>
<dbReference type="AlphaFoldDB" id="A0AAW0JE31"/>
<reference evidence="1 2" key="1">
    <citation type="journal article" date="2023" name="bioRxiv">
        <title>Conserved and derived expression patterns and positive selection on dental genes reveal complex evolutionary context of ever-growing rodent molars.</title>
        <authorList>
            <person name="Calamari Z.T."/>
            <person name="Song A."/>
            <person name="Cohen E."/>
            <person name="Akter M."/>
            <person name="Roy R.D."/>
            <person name="Hallikas O."/>
            <person name="Christensen M.M."/>
            <person name="Li P."/>
            <person name="Marangoni P."/>
            <person name="Jernvall J."/>
            <person name="Klein O.D."/>
        </authorList>
    </citation>
    <scope>NUCLEOTIDE SEQUENCE [LARGE SCALE GENOMIC DNA]</scope>
    <source>
        <strain evidence="1">V071</strain>
    </source>
</reference>
<dbReference type="EMBL" id="JBBHLL010000043">
    <property type="protein sequence ID" value="KAK7824902.1"/>
    <property type="molecule type" value="Genomic_DNA"/>
</dbReference>
<protein>
    <submittedName>
        <fullName evidence="1">Uncharacterized protein</fullName>
    </submittedName>
</protein>